<feature type="region of interest" description="Disordered" evidence="5">
    <location>
        <begin position="185"/>
        <end position="212"/>
    </location>
</feature>
<dbReference type="OrthoDB" id="3692311at2759"/>
<evidence type="ECO:0000313" key="7">
    <source>
        <dbReference type="EMBL" id="KAF1911535.1"/>
    </source>
</evidence>
<evidence type="ECO:0000256" key="1">
    <source>
        <dbReference type="ARBA" id="ARBA00004167"/>
    </source>
</evidence>
<gene>
    <name evidence="7" type="ORF">BDU57DRAFT_560286</name>
</gene>
<dbReference type="PANTHER" id="PTHR15549:SF26">
    <property type="entry name" value="AXIAL BUDDING PATTERN PROTEIN 2-RELATED"/>
    <property type="match status" value="1"/>
</dbReference>
<evidence type="ECO:0008006" key="9">
    <source>
        <dbReference type="Google" id="ProtNLM"/>
    </source>
</evidence>
<protein>
    <recommendedName>
        <fullName evidence="9">Mid2 domain-containing protein</fullName>
    </recommendedName>
</protein>
<keyword evidence="8" id="KW-1185">Reference proteome</keyword>
<proteinExistence type="predicted"/>
<dbReference type="PANTHER" id="PTHR15549">
    <property type="entry name" value="PAIRED IMMUNOGLOBULIN-LIKE TYPE 2 RECEPTOR"/>
    <property type="match status" value="1"/>
</dbReference>
<feature type="compositionally biased region" description="Polar residues" evidence="5">
    <location>
        <begin position="230"/>
        <end position="240"/>
    </location>
</feature>
<evidence type="ECO:0000256" key="6">
    <source>
        <dbReference type="SAM" id="Phobius"/>
    </source>
</evidence>
<evidence type="ECO:0000313" key="8">
    <source>
        <dbReference type="Proteomes" id="UP000800096"/>
    </source>
</evidence>
<dbReference type="EMBL" id="ML979143">
    <property type="protein sequence ID" value="KAF1911535.1"/>
    <property type="molecule type" value="Genomic_DNA"/>
</dbReference>
<evidence type="ECO:0000256" key="2">
    <source>
        <dbReference type="ARBA" id="ARBA00022692"/>
    </source>
</evidence>
<feature type="compositionally biased region" description="Polar residues" evidence="5">
    <location>
        <begin position="293"/>
        <end position="311"/>
    </location>
</feature>
<keyword evidence="4 6" id="KW-0472">Membrane</keyword>
<feature type="compositionally biased region" description="Polar residues" evidence="5">
    <location>
        <begin position="248"/>
        <end position="265"/>
    </location>
</feature>
<sequence>MADDSYTPAAPGDFFCPAGGTWYACQTGTNYVGCCTEDPCQNGCFGDKLRPTGVSTKIYNKYPGGTCAGNTDFWTCLSEPTFWGCCNANPCENNSTCPVGKLEPTFMTRPDQFEYFGALNILLSSSVPASASPTTSTNPTSLSSKPSSSVSGGVIAGAVVGGVALISIIGVVVFLLCIKKRRKEKVTGEPVNGDSGMKSESGTGYSAPPTYSFMHQGFSQGMSLITRSHSQVMTDQQTGPQELPAEHTNLTVTNKTSELPSQTEYRFSELPGSTPKPSELESPEISPRPAQNDFVNDQAKQPAQGLGLTTS</sequence>
<keyword evidence="2 6" id="KW-0812">Transmembrane</keyword>
<dbReference type="AlphaFoldDB" id="A0A6A5Q7Q5"/>
<feature type="transmembrane region" description="Helical" evidence="6">
    <location>
        <begin position="154"/>
        <end position="178"/>
    </location>
</feature>
<dbReference type="CDD" id="cd12087">
    <property type="entry name" value="TM_EGFR-like"/>
    <property type="match status" value="1"/>
</dbReference>
<organism evidence="7 8">
    <name type="scientific">Ampelomyces quisqualis</name>
    <name type="common">Powdery mildew agent</name>
    <dbReference type="NCBI Taxonomy" id="50730"/>
    <lineage>
        <taxon>Eukaryota</taxon>
        <taxon>Fungi</taxon>
        <taxon>Dikarya</taxon>
        <taxon>Ascomycota</taxon>
        <taxon>Pezizomycotina</taxon>
        <taxon>Dothideomycetes</taxon>
        <taxon>Pleosporomycetidae</taxon>
        <taxon>Pleosporales</taxon>
        <taxon>Pleosporineae</taxon>
        <taxon>Phaeosphaeriaceae</taxon>
        <taxon>Ampelomyces</taxon>
    </lineage>
</organism>
<reference evidence="7" key="1">
    <citation type="journal article" date="2020" name="Stud. Mycol.">
        <title>101 Dothideomycetes genomes: a test case for predicting lifestyles and emergence of pathogens.</title>
        <authorList>
            <person name="Haridas S."/>
            <person name="Albert R."/>
            <person name="Binder M."/>
            <person name="Bloem J."/>
            <person name="Labutti K."/>
            <person name="Salamov A."/>
            <person name="Andreopoulos B."/>
            <person name="Baker S."/>
            <person name="Barry K."/>
            <person name="Bills G."/>
            <person name="Bluhm B."/>
            <person name="Cannon C."/>
            <person name="Castanera R."/>
            <person name="Culley D."/>
            <person name="Daum C."/>
            <person name="Ezra D."/>
            <person name="Gonzalez J."/>
            <person name="Henrissat B."/>
            <person name="Kuo A."/>
            <person name="Liang C."/>
            <person name="Lipzen A."/>
            <person name="Lutzoni F."/>
            <person name="Magnuson J."/>
            <person name="Mondo S."/>
            <person name="Nolan M."/>
            <person name="Ohm R."/>
            <person name="Pangilinan J."/>
            <person name="Park H.-J."/>
            <person name="Ramirez L."/>
            <person name="Alfaro M."/>
            <person name="Sun H."/>
            <person name="Tritt A."/>
            <person name="Yoshinaga Y."/>
            <person name="Zwiers L.-H."/>
            <person name="Turgeon B."/>
            <person name="Goodwin S."/>
            <person name="Spatafora J."/>
            <person name="Crous P."/>
            <person name="Grigoriev I."/>
        </authorList>
    </citation>
    <scope>NUCLEOTIDE SEQUENCE</scope>
    <source>
        <strain evidence="7">HMLAC05119</strain>
    </source>
</reference>
<comment type="subcellular location">
    <subcellularLocation>
        <location evidence="1">Membrane</location>
        <topology evidence="1">Single-pass membrane protein</topology>
    </subcellularLocation>
</comment>
<dbReference type="GO" id="GO:0016020">
    <property type="term" value="C:membrane"/>
    <property type="evidence" value="ECO:0007669"/>
    <property type="project" value="UniProtKB-SubCell"/>
</dbReference>
<evidence type="ECO:0000256" key="4">
    <source>
        <dbReference type="ARBA" id="ARBA00023136"/>
    </source>
</evidence>
<dbReference type="InterPro" id="IPR051694">
    <property type="entry name" value="Immunoregulatory_rcpt-like"/>
</dbReference>
<dbReference type="Proteomes" id="UP000800096">
    <property type="component" value="Unassembled WGS sequence"/>
</dbReference>
<feature type="region of interest" description="Disordered" evidence="5">
    <location>
        <begin position="130"/>
        <end position="149"/>
    </location>
</feature>
<evidence type="ECO:0000256" key="5">
    <source>
        <dbReference type="SAM" id="MobiDB-lite"/>
    </source>
</evidence>
<feature type="region of interest" description="Disordered" evidence="5">
    <location>
        <begin position="230"/>
        <end position="311"/>
    </location>
</feature>
<name>A0A6A5Q7Q5_AMPQU</name>
<accession>A0A6A5Q7Q5</accession>
<dbReference type="GO" id="GO:0071944">
    <property type="term" value="C:cell periphery"/>
    <property type="evidence" value="ECO:0007669"/>
    <property type="project" value="UniProtKB-ARBA"/>
</dbReference>
<keyword evidence="3 6" id="KW-1133">Transmembrane helix</keyword>
<evidence type="ECO:0000256" key="3">
    <source>
        <dbReference type="ARBA" id="ARBA00022989"/>
    </source>
</evidence>